<feature type="domain" description="STAS" evidence="6">
    <location>
        <begin position="349"/>
        <end position="458"/>
    </location>
</feature>
<dbReference type="Pfam" id="PF01740">
    <property type="entry name" value="STAS"/>
    <property type="match status" value="1"/>
</dbReference>
<gene>
    <name evidence="7" type="ORF">BJ997_001293</name>
</gene>
<sequence length="462" mass="48089">MRTISSLAQAIVCGVIFLLCSAFKLRFLANFLSKPILVGFVSGLAFDILVGQLAKMFGIKIFSGSEFSEKLGEFLAGLRTANVWSLLLAAASVAVLVLGLRLSPGVPWALVVLVGSSVLVALTNLQAAGVSVLGTIEAGPPSLSWPMLDWRTWLQLVPSALALAMVAMAEGLLIIRRYGEKNGYSTNPNRDLFALGVVNIASGATGGFSVGSSASRTAAMDQTGSRTQLPSIVAALGTLVLVLYGTTLLADVPAPAIGAIVAVAVVPLLGVADFVSLGRLQKFEFTVAVVCFLGAVLVGPIAGIGLAFVLSFVNLARRAAAPAIDILSAQEAPAQSLLPAEPAITLTAPGVLVYRFAAPLFFANVQVFVDTIRKAVAPVASSSAAREPLNLVIDLEAVTDVDVSGAEGFGAALEWLRRRDMVVHVSRLRPDLRQIFVHYGLLTGVRGFASNRDAIAELAGGA</sequence>
<feature type="transmembrane region" description="Helical" evidence="5">
    <location>
        <begin position="287"/>
        <end position="313"/>
    </location>
</feature>
<dbReference type="InterPro" id="IPR011547">
    <property type="entry name" value="SLC26A/SulP_dom"/>
</dbReference>
<keyword evidence="4 5" id="KW-0472">Membrane</keyword>
<evidence type="ECO:0000259" key="6">
    <source>
        <dbReference type="PROSITE" id="PS50801"/>
    </source>
</evidence>
<feature type="transmembrane region" description="Helical" evidence="5">
    <location>
        <begin position="6"/>
        <end position="25"/>
    </location>
</feature>
<feature type="transmembrane region" description="Helical" evidence="5">
    <location>
        <begin position="83"/>
        <end position="102"/>
    </location>
</feature>
<proteinExistence type="predicted"/>
<feature type="transmembrane region" description="Helical" evidence="5">
    <location>
        <begin position="153"/>
        <end position="175"/>
    </location>
</feature>
<dbReference type="CDD" id="cd07042">
    <property type="entry name" value="STAS_SulP_like_sulfate_transporter"/>
    <property type="match status" value="1"/>
</dbReference>
<name>A0A7W8ZVM6_9MICO</name>
<evidence type="ECO:0000256" key="4">
    <source>
        <dbReference type="ARBA" id="ARBA00023136"/>
    </source>
</evidence>
<keyword evidence="2 5" id="KW-0812">Transmembrane</keyword>
<reference evidence="7 8" key="1">
    <citation type="submission" date="2020-08" db="EMBL/GenBank/DDBJ databases">
        <title>Sequencing the genomes of 1000 actinobacteria strains.</title>
        <authorList>
            <person name="Klenk H.-P."/>
        </authorList>
    </citation>
    <scope>NUCLEOTIDE SEQUENCE [LARGE SCALE GENOMIC DNA]</scope>
    <source>
        <strain evidence="7 8">DSM 21065</strain>
    </source>
</reference>
<feature type="transmembrane region" description="Helical" evidence="5">
    <location>
        <begin position="37"/>
        <end position="63"/>
    </location>
</feature>
<dbReference type="AlphaFoldDB" id="A0A7W8ZVM6"/>
<evidence type="ECO:0000256" key="3">
    <source>
        <dbReference type="ARBA" id="ARBA00022989"/>
    </source>
</evidence>
<feature type="transmembrane region" description="Helical" evidence="5">
    <location>
        <begin position="256"/>
        <end position="275"/>
    </location>
</feature>
<dbReference type="SUPFAM" id="SSF52091">
    <property type="entry name" value="SpoIIaa-like"/>
    <property type="match status" value="1"/>
</dbReference>
<dbReference type="Pfam" id="PF00916">
    <property type="entry name" value="Sulfate_transp"/>
    <property type="match status" value="1"/>
</dbReference>
<accession>A0A7W8ZVM6</accession>
<evidence type="ECO:0000256" key="2">
    <source>
        <dbReference type="ARBA" id="ARBA00022692"/>
    </source>
</evidence>
<feature type="transmembrane region" description="Helical" evidence="5">
    <location>
        <begin position="229"/>
        <end position="250"/>
    </location>
</feature>
<dbReference type="EMBL" id="JACHBQ010000001">
    <property type="protein sequence ID" value="MBB5640745.1"/>
    <property type="molecule type" value="Genomic_DNA"/>
</dbReference>
<dbReference type="RefSeq" id="WP_268871360.1">
    <property type="nucleotide sequence ID" value="NZ_JACHBQ010000001.1"/>
</dbReference>
<dbReference type="Gene3D" id="3.30.750.24">
    <property type="entry name" value="STAS domain"/>
    <property type="match status" value="1"/>
</dbReference>
<evidence type="ECO:0000256" key="1">
    <source>
        <dbReference type="ARBA" id="ARBA00004141"/>
    </source>
</evidence>
<dbReference type="InterPro" id="IPR001902">
    <property type="entry name" value="SLC26A/SulP_fam"/>
</dbReference>
<dbReference type="InterPro" id="IPR002645">
    <property type="entry name" value="STAS_dom"/>
</dbReference>
<dbReference type="PROSITE" id="PS50801">
    <property type="entry name" value="STAS"/>
    <property type="match status" value="1"/>
</dbReference>
<feature type="transmembrane region" description="Helical" evidence="5">
    <location>
        <begin position="109"/>
        <end position="133"/>
    </location>
</feature>
<protein>
    <submittedName>
        <fullName evidence="7">SulP family sulfate permease</fullName>
    </submittedName>
</protein>
<organism evidence="7 8">
    <name type="scientific">Cryobacterium roopkundense</name>
    <dbReference type="NCBI Taxonomy" id="1001240"/>
    <lineage>
        <taxon>Bacteria</taxon>
        <taxon>Bacillati</taxon>
        <taxon>Actinomycetota</taxon>
        <taxon>Actinomycetes</taxon>
        <taxon>Micrococcales</taxon>
        <taxon>Microbacteriaceae</taxon>
        <taxon>Cryobacterium</taxon>
    </lineage>
</organism>
<dbReference type="GO" id="GO:0016020">
    <property type="term" value="C:membrane"/>
    <property type="evidence" value="ECO:0007669"/>
    <property type="project" value="UniProtKB-SubCell"/>
</dbReference>
<evidence type="ECO:0000313" key="8">
    <source>
        <dbReference type="Proteomes" id="UP000561726"/>
    </source>
</evidence>
<comment type="subcellular location">
    <subcellularLocation>
        <location evidence="1">Membrane</location>
        <topology evidence="1">Multi-pass membrane protein</topology>
    </subcellularLocation>
</comment>
<evidence type="ECO:0000256" key="5">
    <source>
        <dbReference type="SAM" id="Phobius"/>
    </source>
</evidence>
<dbReference type="PANTHER" id="PTHR11814">
    <property type="entry name" value="SULFATE TRANSPORTER"/>
    <property type="match status" value="1"/>
</dbReference>
<dbReference type="GO" id="GO:0055085">
    <property type="term" value="P:transmembrane transport"/>
    <property type="evidence" value="ECO:0007669"/>
    <property type="project" value="InterPro"/>
</dbReference>
<evidence type="ECO:0000313" key="7">
    <source>
        <dbReference type="EMBL" id="MBB5640745.1"/>
    </source>
</evidence>
<keyword evidence="3 5" id="KW-1133">Transmembrane helix</keyword>
<dbReference type="InterPro" id="IPR036513">
    <property type="entry name" value="STAS_dom_sf"/>
</dbReference>
<dbReference type="Proteomes" id="UP000561726">
    <property type="component" value="Unassembled WGS sequence"/>
</dbReference>
<comment type="caution">
    <text evidence="7">The sequence shown here is derived from an EMBL/GenBank/DDBJ whole genome shotgun (WGS) entry which is preliminary data.</text>
</comment>